<evidence type="ECO:0000313" key="1">
    <source>
        <dbReference type="EMBL" id="KKL57469.1"/>
    </source>
</evidence>
<reference evidence="1" key="1">
    <citation type="journal article" date="2015" name="Nature">
        <title>Complex archaea that bridge the gap between prokaryotes and eukaryotes.</title>
        <authorList>
            <person name="Spang A."/>
            <person name="Saw J.H."/>
            <person name="Jorgensen S.L."/>
            <person name="Zaremba-Niedzwiedzka K."/>
            <person name="Martijn J."/>
            <person name="Lind A.E."/>
            <person name="van Eijk R."/>
            <person name="Schleper C."/>
            <person name="Guy L."/>
            <person name="Ettema T.J."/>
        </authorList>
    </citation>
    <scope>NUCLEOTIDE SEQUENCE</scope>
</reference>
<protein>
    <submittedName>
        <fullName evidence="1">Uncharacterized protein</fullName>
    </submittedName>
</protein>
<gene>
    <name evidence="1" type="ORF">LCGC14_2235080</name>
</gene>
<organism evidence="1">
    <name type="scientific">marine sediment metagenome</name>
    <dbReference type="NCBI Taxonomy" id="412755"/>
    <lineage>
        <taxon>unclassified sequences</taxon>
        <taxon>metagenomes</taxon>
        <taxon>ecological metagenomes</taxon>
    </lineage>
</organism>
<dbReference type="AlphaFoldDB" id="A0A0F9D7C0"/>
<proteinExistence type="predicted"/>
<sequence length="62" mass="7123">MSLGKEELLRKLISTPEGRRKIAASMAQPGRIPRCPDCRMPKSEYTDGHPWEECTVYRVMES</sequence>
<dbReference type="EMBL" id="LAZR01030155">
    <property type="protein sequence ID" value="KKL57469.1"/>
    <property type="molecule type" value="Genomic_DNA"/>
</dbReference>
<name>A0A0F9D7C0_9ZZZZ</name>
<accession>A0A0F9D7C0</accession>
<comment type="caution">
    <text evidence="1">The sequence shown here is derived from an EMBL/GenBank/DDBJ whole genome shotgun (WGS) entry which is preliminary data.</text>
</comment>